<sequence length="187" mass="20832">MKRRHYLVKKGYQGRFIFTFLCVALIGALASIYLFDWLASKKIAALLFSMRLPAGRSGRLLLDEMLVACGVSCVIIFLGTILAVYLQTKRAKGPITRIAKEALNMADGDLTTPVSLRRGDEFQEVVPPMNRLKSWLRARFVAATAIANGLEGILAKGGSSQVAQEEIEQLLNEVKRELEYINRGRED</sequence>
<reference evidence="3" key="1">
    <citation type="journal article" date="2020" name="mSystems">
        <title>Genome- and Community-Level Interaction Insights into Carbon Utilization and Element Cycling Functions of Hydrothermarchaeota in Hydrothermal Sediment.</title>
        <authorList>
            <person name="Zhou Z."/>
            <person name="Liu Y."/>
            <person name="Xu W."/>
            <person name="Pan J."/>
            <person name="Luo Z.H."/>
            <person name="Li M."/>
        </authorList>
    </citation>
    <scope>NUCLEOTIDE SEQUENCE [LARGE SCALE GENOMIC DNA]</scope>
    <source>
        <strain evidence="3">HyVt-503</strain>
    </source>
</reference>
<dbReference type="Pfam" id="PF00672">
    <property type="entry name" value="HAMP"/>
    <property type="match status" value="1"/>
</dbReference>
<keyword evidence="1" id="KW-1133">Transmembrane helix</keyword>
<dbReference type="EMBL" id="DRND01000240">
    <property type="protein sequence ID" value="HFC46831.1"/>
    <property type="molecule type" value="Genomic_DNA"/>
</dbReference>
<dbReference type="PROSITE" id="PS50885">
    <property type="entry name" value="HAMP"/>
    <property type="match status" value="1"/>
</dbReference>
<feature type="domain" description="HAMP" evidence="2">
    <location>
        <begin position="89"/>
        <end position="141"/>
    </location>
</feature>
<dbReference type="CDD" id="cd06225">
    <property type="entry name" value="HAMP"/>
    <property type="match status" value="1"/>
</dbReference>
<proteinExistence type="predicted"/>
<evidence type="ECO:0000313" key="3">
    <source>
        <dbReference type="EMBL" id="HFC46831.1"/>
    </source>
</evidence>
<evidence type="ECO:0000259" key="2">
    <source>
        <dbReference type="PROSITE" id="PS50885"/>
    </source>
</evidence>
<dbReference type="AlphaFoldDB" id="A0A7V2SW17"/>
<keyword evidence="1" id="KW-0812">Transmembrane</keyword>
<dbReference type="GO" id="GO:0016020">
    <property type="term" value="C:membrane"/>
    <property type="evidence" value="ECO:0007669"/>
    <property type="project" value="InterPro"/>
</dbReference>
<keyword evidence="1" id="KW-0472">Membrane</keyword>
<dbReference type="Proteomes" id="UP000885797">
    <property type="component" value="Unassembled WGS sequence"/>
</dbReference>
<comment type="caution">
    <text evidence="3">The sequence shown here is derived from an EMBL/GenBank/DDBJ whole genome shotgun (WGS) entry which is preliminary data.</text>
</comment>
<accession>A0A7V2SW17</accession>
<dbReference type="Gene3D" id="6.10.340.10">
    <property type="match status" value="1"/>
</dbReference>
<feature type="transmembrane region" description="Helical" evidence="1">
    <location>
        <begin position="12"/>
        <end position="35"/>
    </location>
</feature>
<protein>
    <submittedName>
        <fullName evidence="3">Methyl-accepting chemotaxis protein</fullName>
    </submittedName>
</protein>
<name>A0A7V2SW17_9BACT</name>
<dbReference type="GO" id="GO:0007165">
    <property type="term" value="P:signal transduction"/>
    <property type="evidence" value="ECO:0007669"/>
    <property type="project" value="InterPro"/>
</dbReference>
<feature type="transmembrane region" description="Helical" evidence="1">
    <location>
        <begin position="65"/>
        <end position="86"/>
    </location>
</feature>
<gene>
    <name evidence="3" type="ORF">ENJ63_03005</name>
</gene>
<dbReference type="SUPFAM" id="SSF158472">
    <property type="entry name" value="HAMP domain-like"/>
    <property type="match status" value="1"/>
</dbReference>
<organism evidence="3">
    <name type="scientific">Dissulfuribacter thermophilus</name>
    <dbReference type="NCBI Taxonomy" id="1156395"/>
    <lineage>
        <taxon>Bacteria</taxon>
        <taxon>Pseudomonadati</taxon>
        <taxon>Thermodesulfobacteriota</taxon>
        <taxon>Dissulfuribacteria</taxon>
        <taxon>Dissulfuribacterales</taxon>
        <taxon>Dissulfuribacteraceae</taxon>
        <taxon>Dissulfuribacter</taxon>
    </lineage>
</organism>
<dbReference type="InterPro" id="IPR003660">
    <property type="entry name" value="HAMP_dom"/>
</dbReference>
<evidence type="ECO:0000256" key="1">
    <source>
        <dbReference type="SAM" id="Phobius"/>
    </source>
</evidence>